<keyword evidence="5 7" id="KW-1133">Transmembrane helix</keyword>
<feature type="transmembrane region" description="Helical" evidence="7">
    <location>
        <begin position="301"/>
        <end position="323"/>
    </location>
</feature>
<keyword evidence="6 7" id="KW-0472">Membrane</keyword>
<dbReference type="PANTHER" id="PTHR23522:SF4">
    <property type="entry name" value="NUCLEOSIDE PERMEASE NUPG-RELATED"/>
    <property type="match status" value="1"/>
</dbReference>
<dbReference type="OrthoDB" id="9783013at2"/>
<feature type="transmembrane region" description="Helical" evidence="7">
    <location>
        <begin position="162"/>
        <end position="180"/>
    </location>
</feature>
<dbReference type="Proteomes" id="UP000295632">
    <property type="component" value="Unassembled WGS sequence"/>
</dbReference>
<keyword evidence="2" id="KW-0813">Transport</keyword>
<dbReference type="PROSITE" id="PS50850">
    <property type="entry name" value="MFS"/>
    <property type="match status" value="1"/>
</dbReference>
<comment type="caution">
    <text evidence="9">The sequence shown here is derived from an EMBL/GenBank/DDBJ whole genome shotgun (WGS) entry which is preliminary data.</text>
</comment>
<keyword evidence="4 7" id="KW-0812">Transmembrane</keyword>
<organism evidence="9 10">
    <name type="scientific">Aureibacillus halotolerans</name>
    <dbReference type="NCBI Taxonomy" id="1508390"/>
    <lineage>
        <taxon>Bacteria</taxon>
        <taxon>Bacillati</taxon>
        <taxon>Bacillota</taxon>
        <taxon>Bacilli</taxon>
        <taxon>Bacillales</taxon>
        <taxon>Bacillaceae</taxon>
        <taxon>Aureibacillus</taxon>
    </lineage>
</organism>
<feature type="transmembrane region" description="Helical" evidence="7">
    <location>
        <begin position="99"/>
        <end position="118"/>
    </location>
</feature>
<reference evidence="9 10" key="1">
    <citation type="submission" date="2019-03" db="EMBL/GenBank/DDBJ databases">
        <title>Genomic Encyclopedia of Type Strains, Phase IV (KMG-IV): sequencing the most valuable type-strain genomes for metagenomic binning, comparative biology and taxonomic classification.</title>
        <authorList>
            <person name="Goeker M."/>
        </authorList>
    </citation>
    <scope>NUCLEOTIDE SEQUENCE [LARGE SCALE GENOMIC DNA]</scope>
    <source>
        <strain evidence="9 10">DSM 28697</strain>
    </source>
</reference>
<evidence type="ECO:0000256" key="5">
    <source>
        <dbReference type="ARBA" id="ARBA00022989"/>
    </source>
</evidence>
<feature type="transmembrane region" description="Helical" evidence="7">
    <location>
        <begin position="213"/>
        <end position="231"/>
    </location>
</feature>
<dbReference type="InterPro" id="IPR020846">
    <property type="entry name" value="MFS_dom"/>
</dbReference>
<evidence type="ECO:0000256" key="3">
    <source>
        <dbReference type="ARBA" id="ARBA00022475"/>
    </source>
</evidence>
<feature type="transmembrane region" description="Helical" evidence="7">
    <location>
        <begin position="243"/>
        <end position="262"/>
    </location>
</feature>
<dbReference type="SUPFAM" id="SSF103473">
    <property type="entry name" value="MFS general substrate transporter"/>
    <property type="match status" value="1"/>
</dbReference>
<dbReference type="AlphaFoldDB" id="A0A4R6TYC9"/>
<keyword evidence="3" id="KW-1003">Cell membrane</keyword>
<keyword evidence="10" id="KW-1185">Reference proteome</keyword>
<dbReference type="Pfam" id="PF03825">
    <property type="entry name" value="Nuc_H_symport"/>
    <property type="match status" value="1"/>
</dbReference>
<dbReference type="InterPro" id="IPR004740">
    <property type="entry name" value="Nuc_H_symport"/>
</dbReference>
<dbReference type="GO" id="GO:0015212">
    <property type="term" value="F:cytidine transmembrane transporter activity"/>
    <property type="evidence" value="ECO:0007669"/>
    <property type="project" value="TreeGrafter"/>
</dbReference>
<evidence type="ECO:0000256" key="2">
    <source>
        <dbReference type="ARBA" id="ARBA00022448"/>
    </source>
</evidence>
<evidence type="ECO:0000313" key="10">
    <source>
        <dbReference type="Proteomes" id="UP000295632"/>
    </source>
</evidence>
<dbReference type="PANTHER" id="PTHR23522">
    <property type="entry name" value="BLL5896 PROTEIN"/>
    <property type="match status" value="1"/>
</dbReference>
<evidence type="ECO:0000259" key="8">
    <source>
        <dbReference type="PROSITE" id="PS50850"/>
    </source>
</evidence>
<comment type="subcellular location">
    <subcellularLocation>
        <location evidence="1">Cell membrane</location>
        <topology evidence="1">Multi-pass membrane protein</topology>
    </subcellularLocation>
</comment>
<feature type="transmembrane region" description="Helical" evidence="7">
    <location>
        <begin position="335"/>
        <end position="362"/>
    </location>
</feature>
<sequence length="410" mass="44963">MPSMKQWMTIRLCTMMFLELFIRGSWYVTAGLVLSTHGLGQYIGLVYSFGALAAMLSPIMMGMLVDRFFPSQKVLSCLHLCGGLLLLVVPGLIEGQAGTWFTVVIFVYMLLSMPGQALTNSVSFQNMSDARQFPFVRSFGTLGWVVAGLVVGRLGLSFDTTIFLIAGIASLVYSVYTLTLPHTPPPAKGKPFSFQDLLFKDAWRLLADRPFRVFVIASVLISVPMGFYYSFSSPFLGVAEVNAVSSVMSIGQMTEFVFMLLVPFFLRRLGFKRMFIIGIFAWCLRYLVFALGALVGMDALLVGGVALHGVCFNFCFVIGFMYAQEKAPTHAKGQAQTLVVFATQGIGVFLGASLGGLLYGAFSNADGILSISQWPLFWMIPAGIALLSAIYFIVGFREKEAVMEKRSLQG</sequence>
<feature type="transmembrane region" description="Helical" evidence="7">
    <location>
        <begin position="374"/>
        <end position="396"/>
    </location>
</feature>
<feature type="domain" description="Major facilitator superfamily (MFS) profile" evidence="8">
    <location>
        <begin position="162"/>
        <end position="410"/>
    </location>
</feature>
<dbReference type="GO" id="GO:0015213">
    <property type="term" value="F:uridine transmembrane transporter activity"/>
    <property type="evidence" value="ECO:0007669"/>
    <property type="project" value="TreeGrafter"/>
</dbReference>
<evidence type="ECO:0000256" key="6">
    <source>
        <dbReference type="ARBA" id="ARBA00023136"/>
    </source>
</evidence>
<dbReference type="EMBL" id="SNYJ01000010">
    <property type="protein sequence ID" value="TDQ38326.1"/>
    <property type="molecule type" value="Genomic_DNA"/>
</dbReference>
<name>A0A4R6TYC9_9BACI</name>
<protein>
    <submittedName>
        <fullName evidence="9">Nucleoside transporter</fullName>
    </submittedName>
</protein>
<gene>
    <name evidence="9" type="ORF">EV213_11067</name>
</gene>
<dbReference type="InterPro" id="IPR036259">
    <property type="entry name" value="MFS_trans_sf"/>
</dbReference>
<feature type="transmembrane region" description="Helical" evidence="7">
    <location>
        <begin position="74"/>
        <end position="93"/>
    </location>
</feature>
<evidence type="ECO:0000313" key="9">
    <source>
        <dbReference type="EMBL" id="TDQ38326.1"/>
    </source>
</evidence>
<dbReference type="GO" id="GO:0005886">
    <property type="term" value="C:plasma membrane"/>
    <property type="evidence" value="ECO:0007669"/>
    <property type="project" value="UniProtKB-SubCell"/>
</dbReference>
<evidence type="ECO:0000256" key="1">
    <source>
        <dbReference type="ARBA" id="ARBA00004651"/>
    </source>
</evidence>
<evidence type="ECO:0000256" key="7">
    <source>
        <dbReference type="SAM" id="Phobius"/>
    </source>
</evidence>
<feature type="transmembrane region" description="Helical" evidence="7">
    <location>
        <begin position="40"/>
        <end position="62"/>
    </location>
</feature>
<accession>A0A4R6TYC9</accession>
<feature type="transmembrane region" description="Helical" evidence="7">
    <location>
        <begin position="274"/>
        <end position="295"/>
    </location>
</feature>
<evidence type="ECO:0000256" key="4">
    <source>
        <dbReference type="ARBA" id="ARBA00022692"/>
    </source>
</evidence>
<feature type="transmembrane region" description="Helical" evidence="7">
    <location>
        <begin position="139"/>
        <end position="156"/>
    </location>
</feature>
<dbReference type="Gene3D" id="1.20.1250.20">
    <property type="entry name" value="MFS general substrate transporter like domains"/>
    <property type="match status" value="2"/>
</dbReference>
<dbReference type="RefSeq" id="WP_133580901.1">
    <property type="nucleotide sequence ID" value="NZ_SNYJ01000010.1"/>
</dbReference>
<proteinExistence type="predicted"/>